<dbReference type="InterPro" id="IPR053025">
    <property type="entry name" value="Mito_ATP_Synthase-Asso"/>
</dbReference>
<feature type="compositionally biased region" description="Polar residues" evidence="1">
    <location>
        <begin position="188"/>
        <end position="197"/>
    </location>
</feature>
<proteinExistence type="predicted"/>
<dbReference type="InterPro" id="IPR018253">
    <property type="entry name" value="DnaJ_domain_CS"/>
</dbReference>
<organism evidence="3 4">
    <name type="scientific">Pleurotus ostreatus (strain PC15)</name>
    <name type="common">Oyster mushroom</name>
    <dbReference type="NCBI Taxonomy" id="1137138"/>
    <lineage>
        <taxon>Eukaryota</taxon>
        <taxon>Fungi</taxon>
        <taxon>Dikarya</taxon>
        <taxon>Basidiomycota</taxon>
        <taxon>Agaricomycotina</taxon>
        <taxon>Agaricomycetes</taxon>
        <taxon>Agaricomycetidae</taxon>
        <taxon>Agaricales</taxon>
        <taxon>Pleurotineae</taxon>
        <taxon>Pleurotaceae</taxon>
        <taxon>Pleurotus</taxon>
    </lineage>
</organism>
<dbReference type="VEuPathDB" id="FungiDB:PLEOSDRAFT_1098868"/>
<feature type="domain" description="J" evidence="2">
    <location>
        <begin position="39"/>
        <end position="103"/>
    </location>
</feature>
<accession>A0A067P0Z1</accession>
<dbReference type="Gene3D" id="1.10.287.110">
    <property type="entry name" value="DnaJ domain"/>
    <property type="match status" value="1"/>
</dbReference>
<name>A0A067P0Z1_PLEO1</name>
<feature type="region of interest" description="Disordered" evidence="1">
    <location>
        <begin position="144"/>
        <end position="213"/>
    </location>
</feature>
<evidence type="ECO:0000313" key="3">
    <source>
        <dbReference type="EMBL" id="KDQ32880.1"/>
    </source>
</evidence>
<dbReference type="PANTHER" id="PTHR44873:SF1">
    <property type="entry name" value="DNAJ HOMOLOG SUBFAMILY C MEMBER 30, MITOCHONDRIAL"/>
    <property type="match status" value="1"/>
</dbReference>
<evidence type="ECO:0000256" key="1">
    <source>
        <dbReference type="SAM" id="MobiDB-lite"/>
    </source>
</evidence>
<dbReference type="SMART" id="SM00271">
    <property type="entry name" value="DnaJ"/>
    <property type="match status" value="1"/>
</dbReference>
<dbReference type="PANTHER" id="PTHR44873">
    <property type="entry name" value="DNAJ HOMOLOG SUBFAMILY C MEMBER 30, MITOCHONDRIAL"/>
    <property type="match status" value="1"/>
</dbReference>
<dbReference type="SUPFAM" id="SSF46565">
    <property type="entry name" value="Chaperone J-domain"/>
    <property type="match status" value="1"/>
</dbReference>
<dbReference type="CDD" id="cd06257">
    <property type="entry name" value="DnaJ"/>
    <property type="match status" value="1"/>
</dbReference>
<dbReference type="InterPro" id="IPR036869">
    <property type="entry name" value="J_dom_sf"/>
</dbReference>
<dbReference type="PROSITE" id="PS00636">
    <property type="entry name" value="DNAJ_1"/>
    <property type="match status" value="1"/>
</dbReference>
<dbReference type="PROSITE" id="PS50076">
    <property type="entry name" value="DNAJ_2"/>
    <property type="match status" value="1"/>
</dbReference>
<evidence type="ECO:0000313" key="4">
    <source>
        <dbReference type="Proteomes" id="UP000027073"/>
    </source>
</evidence>
<dbReference type="AlphaFoldDB" id="A0A067P0Z1"/>
<dbReference type="EMBL" id="KL198004">
    <property type="protein sequence ID" value="KDQ32880.1"/>
    <property type="molecule type" value="Genomic_DNA"/>
</dbReference>
<dbReference type="Pfam" id="PF00226">
    <property type="entry name" value="DnaJ"/>
    <property type="match status" value="1"/>
</dbReference>
<dbReference type="STRING" id="1137138.A0A067P0Z1"/>
<dbReference type="InParanoid" id="A0A067P0Z1"/>
<reference evidence="4" key="1">
    <citation type="journal article" date="2014" name="Proc. Natl. Acad. Sci. U.S.A.">
        <title>Extensive sampling of basidiomycete genomes demonstrates inadequacy of the white-rot/brown-rot paradigm for wood decay fungi.</title>
        <authorList>
            <person name="Riley R."/>
            <person name="Salamov A.A."/>
            <person name="Brown D.W."/>
            <person name="Nagy L.G."/>
            <person name="Floudas D."/>
            <person name="Held B.W."/>
            <person name="Levasseur A."/>
            <person name="Lombard V."/>
            <person name="Morin E."/>
            <person name="Otillar R."/>
            <person name="Lindquist E.A."/>
            <person name="Sun H."/>
            <person name="LaButti K.M."/>
            <person name="Schmutz J."/>
            <person name="Jabbour D."/>
            <person name="Luo H."/>
            <person name="Baker S.E."/>
            <person name="Pisabarro A.G."/>
            <person name="Walton J.D."/>
            <person name="Blanchette R.A."/>
            <person name="Henrissat B."/>
            <person name="Martin F."/>
            <person name="Cullen D."/>
            <person name="Hibbett D.S."/>
            <person name="Grigoriev I.V."/>
        </authorList>
    </citation>
    <scope>NUCLEOTIDE SEQUENCE [LARGE SCALE GENOMIC DNA]</scope>
    <source>
        <strain evidence="4">PC15</strain>
    </source>
</reference>
<dbReference type="InterPro" id="IPR001623">
    <property type="entry name" value="DnaJ_domain"/>
</dbReference>
<dbReference type="OrthoDB" id="445556at2759"/>
<gene>
    <name evidence="3" type="ORF">PLEOSDRAFT_1098868</name>
</gene>
<sequence length="272" mass="30282">MSFLQFATTSKCTRQTFSFLSSRYDCSKRTLSITSRAESHYETLGVPPEASRAQIKSNFYRLSKEHHPDVAKGPGSEAVFRAASEAYSVLSDDRQRRAYDRKLQQARAAAAAAAQPTAPKPSRAYTYSEWQVKRRNTVHYAWEFSSRPNSSHQHRSPPPGWTSPRQHSPAGHSHPQSHGGHYTRPGQRPQTHAQQQAHMEKQRAAQAERTQLEGVSTVSRAGIVVFTLIMVAVTGGILAELRGELRRPLEREKSKINSSLPNGSPSKPIPST</sequence>
<evidence type="ECO:0000259" key="2">
    <source>
        <dbReference type="PROSITE" id="PS50076"/>
    </source>
</evidence>
<dbReference type="PRINTS" id="PR00625">
    <property type="entry name" value="JDOMAIN"/>
</dbReference>
<feature type="region of interest" description="Disordered" evidence="1">
    <location>
        <begin position="247"/>
        <end position="272"/>
    </location>
</feature>
<dbReference type="Proteomes" id="UP000027073">
    <property type="component" value="Unassembled WGS sequence"/>
</dbReference>
<dbReference type="HOGENOM" id="CLU_084536_1_0_1"/>
<protein>
    <recommendedName>
        <fullName evidence="2">J domain-containing protein</fullName>
    </recommendedName>
</protein>
<feature type="compositionally biased region" description="Polar residues" evidence="1">
    <location>
        <begin position="256"/>
        <end position="266"/>
    </location>
</feature>